<dbReference type="AlphaFoldDB" id="A0A926DBP6"/>
<dbReference type="Pfam" id="PF00107">
    <property type="entry name" value="ADH_zinc_N"/>
    <property type="match status" value="1"/>
</dbReference>
<feature type="domain" description="Alcohol dehydrogenase-like C-terminal" evidence="2">
    <location>
        <begin position="200"/>
        <end position="305"/>
    </location>
</feature>
<dbReference type="SUPFAM" id="SSF51735">
    <property type="entry name" value="NAD(P)-binding Rossmann-fold domains"/>
    <property type="match status" value="1"/>
</dbReference>
<dbReference type="InterPro" id="IPR050129">
    <property type="entry name" value="Zn_alcohol_dh"/>
</dbReference>
<dbReference type="Proteomes" id="UP000620366">
    <property type="component" value="Unassembled WGS sequence"/>
</dbReference>
<evidence type="ECO:0000313" key="4">
    <source>
        <dbReference type="EMBL" id="MBC8535138.1"/>
    </source>
</evidence>
<evidence type="ECO:0000313" key="5">
    <source>
        <dbReference type="Proteomes" id="UP000620366"/>
    </source>
</evidence>
<dbReference type="Gene3D" id="3.40.50.720">
    <property type="entry name" value="NAD(P)-binding Rossmann-like Domain"/>
    <property type="match status" value="1"/>
</dbReference>
<feature type="domain" description="Alcohol dehydrogenase-like N-terminal" evidence="3">
    <location>
        <begin position="24"/>
        <end position="137"/>
    </location>
</feature>
<dbReference type="Gene3D" id="3.90.180.10">
    <property type="entry name" value="Medium-chain alcohol dehydrogenases, catalytic domain"/>
    <property type="match status" value="1"/>
</dbReference>
<accession>A0A926DBP6</accession>
<protein>
    <submittedName>
        <fullName evidence="4">Alcohol dehydrogenase catalytic domain-containing protein</fullName>
    </submittedName>
</protein>
<evidence type="ECO:0000259" key="2">
    <source>
        <dbReference type="Pfam" id="PF00107"/>
    </source>
</evidence>
<dbReference type="InterPro" id="IPR013154">
    <property type="entry name" value="ADH-like_N"/>
</dbReference>
<dbReference type="InterPro" id="IPR036291">
    <property type="entry name" value="NAD(P)-bd_dom_sf"/>
</dbReference>
<dbReference type="GO" id="GO:0016491">
    <property type="term" value="F:oxidoreductase activity"/>
    <property type="evidence" value="ECO:0007669"/>
    <property type="project" value="UniProtKB-KW"/>
</dbReference>
<evidence type="ECO:0000256" key="1">
    <source>
        <dbReference type="ARBA" id="ARBA00023002"/>
    </source>
</evidence>
<dbReference type="Pfam" id="PF08240">
    <property type="entry name" value="ADH_N"/>
    <property type="match status" value="1"/>
</dbReference>
<organism evidence="4 5">
    <name type="scientific">Feifania hominis</name>
    <dbReference type="NCBI Taxonomy" id="2763660"/>
    <lineage>
        <taxon>Bacteria</taxon>
        <taxon>Bacillati</taxon>
        <taxon>Bacillota</taxon>
        <taxon>Clostridia</taxon>
        <taxon>Eubacteriales</taxon>
        <taxon>Feifaniaceae</taxon>
        <taxon>Feifania</taxon>
    </lineage>
</organism>
<dbReference type="EMBL" id="JACRSP010000001">
    <property type="protein sequence ID" value="MBC8535138.1"/>
    <property type="molecule type" value="Genomic_DNA"/>
</dbReference>
<sequence>MRAAVKLDEREEFFLQDVPMPKVGPNDVLLKVTAAGLCGTDVNIRNNTFMGRHGRVKPPVIPCHEFVGNAVEIGSQVSKFKVGDRLFTTCAVGCGECRNCISGKAACRHWIHWGIDVDGGFAEYVSVHQNALMKVPDFIPDKHAAIMEIASEAVKAIRTNHILSGSNIAVFGPGSFGLFLLQTMKLTSPVNLIMVGLPDDTQRLEIAKQLGATHIIVDGPEDPVEKIMEITDGEGVDFAVEATGYPDAFTNAVDCLAGSGVMIMCGSGYGGNEVHFKPWNFVRDSKRIHTVQGFRASDYLQMQDLYKSGLLQFDPIISKVMPLEEVNEACELAKAKKTVKIVLIP</sequence>
<proteinExistence type="predicted"/>
<keyword evidence="5" id="KW-1185">Reference proteome</keyword>
<dbReference type="PANTHER" id="PTHR43401:SF2">
    <property type="entry name" value="L-THREONINE 3-DEHYDROGENASE"/>
    <property type="match status" value="1"/>
</dbReference>
<name>A0A926DBP6_9FIRM</name>
<evidence type="ECO:0000259" key="3">
    <source>
        <dbReference type="Pfam" id="PF08240"/>
    </source>
</evidence>
<dbReference type="InterPro" id="IPR013149">
    <property type="entry name" value="ADH-like_C"/>
</dbReference>
<dbReference type="InterPro" id="IPR011032">
    <property type="entry name" value="GroES-like_sf"/>
</dbReference>
<comment type="caution">
    <text evidence="4">The sequence shown here is derived from an EMBL/GenBank/DDBJ whole genome shotgun (WGS) entry which is preliminary data.</text>
</comment>
<dbReference type="PANTHER" id="PTHR43401">
    <property type="entry name" value="L-THREONINE 3-DEHYDROGENASE"/>
    <property type="match status" value="1"/>
</dbReference>
<dbReference type="SUPFAM" id="SSF50129">
    <property type="entry name" value="GroES-like"/>
    <property type="match status" value="1"/>
</dbReference>
<gene>
    <name evidence="4" type="ORF">H8695_00305</name>
</gene>
<keyword evidence="1" id="KW-0560">Oxidoreductase</keyword>
<reference evidence="4" key="1">
    <citation type="submission" date="2020-08" db="EMBL/GenBank/DDBJ databases">
        <title>Genome public.</title>
        <authorList>
            <person name="Liu C."/>
            <person name="Sun Q."/>
        </authorList>
    </citation>
    <scope>NUCLEOTIDE SEQUENCE</scope>
    <source>
        <strain evidence="4">BX7</strain>
    </source>
</reference>